<dbReference type="AlphaFoldDB" id="A0A2U1B8U0"/>
<organism evidence="2 3">
    <name type="scientific">Victivallis vadensis</name>
    <dbReference type="NCBI Taxonomy" id="172901"/>
    <lineage>
        <taxon>Bacteria</taxon>
        <taxon>Pseudomonadati</taxon>
        <taxon>Lentisphaerota</taxon>
        <taxon>Lentisphaeria</taxon>
        <taxon>Victivallales</taxon>
        <taxon>Victivallaceae</taxon>
        <taxon>Victivallis</taxon>
    </lineage>
</organism>
<dbReference type="GeneID" id="78293998"/>
<dbReference type="RefSeq" id="WP_116882670.1">
    <property type="nucleotide sequence ID" value="NZ_CABMMC010000047.1"/>
</dbReference>
<feature type="signal peptide" evidence="1">
    <location>
        <begin position="1"/>
        <end position="21"/>
    </location>
</feature>
<dbReference type="EMBL" id="QEKH01000003">
    <property type="protein sequence ID" value="PVY45094.1"/>
    <property type="molecule type" value="Genomic_DNA"/>
</dbReference>
<reference evidence="2 3" key="1">
    <citation type="submission" date="2018-04" db="EMBL/GenBank/DDBJ databases">
        <title>Genomic Encyclopedia of Type Strains, Phase IV (KMG-IV): sequencing the most valuable type-strain genomes for metagenomic binning, comparative biology and taxonomic classification.</title>
        <authorList>
            <person name="Goeker M."/>
        </authorList>
    </citation>
    <scope>NUCLEOTIDE SEQUENCE [LARGE SCALE GENOMIC DNA]</scope>
    <source>
        <strain evidence="2 3">DSM 14823</strain>
    </source>
</reference>
<evidence type="ECO:0000313" key="3">
    <source>
        <dbReference type="Proteomes" id="UP000245959"/>
    </source>
</evidence>
<comment type="caution">
    <text evidence="2">The sequence shown here is derived from an EMBL/GenBank/DDBJ whole genome shotgun (WGS) entry which is preliminary data.</text>
</comment>
<accession>A0A2U1B8U0</accession>
<evidence type="ECO:0000313" key="2">
    <source>
        <dbReference type="EMBL" id="PVY45094.1"/>
    </source>
</evidence>
<dbReference type="OrthoDB" id="9786766at2"/>
<gene>
    <name evidence="2" type="ORF">C8D82_1036</name>
</gene>
<keyword evidence="1" id="KW-0732">Signal</keyword>
<sequence>MIFPRSVSLTAAILSACALGAAEPSASIPPLSAPVTLDGKLSPGEWDDAAVLRRIFKLNNRIPGIPATEFRAKYTPEALYVAAIGTEPDRSLPQSVRRGWDDLLFHTDDAFSVILGQPDANVAVQEAINMGGYEGAMGGRAAPADFYYTYTVNAAGSCQRMFNEMPLEKALFEAAAGRETGKRWIAEFKIPFRSCGLDDPAGKLLYANFFRWRAPEAQAWNHKRFKGYAAMPFGTLLLLPPGREAERTVENRPPRPAPAAKQCRAELQYSPLTGAIVGKAHLTGKWENLTGILNVTGFPELRRQLAGRTAINRDAIVQQDGEHLAYVIRKLMPGSQPARQAVFTVKDNSGRTVAETRLECPAVTAPEWFGTAVAGEYVSEKCPAPWTPPAVRGNRVTLIHDSFSFNDFALPCNAVIEVASDGGWLHFSGNHTLTAAGNEARGEARLAAGTLPLEIRSRMEFDGFTEVKFRLPGVDPGRIDAVRLRIPVPNEQAKLLLPGQSVQDAAALPPSGYCGPGRQFWLGTYDRGLSFSFDTELFFGRNPRRQIEVIPGKETTELIFNFADGAGQFERDTVFRFFLQPTPTKPRPERPIRDLTERKWEQWSDWHGYPDTGKIPELRRWTDELKKQNKIGILYTCQGLREDAPYFQEFRSDFELQPRWRYYRHRGRNCYATNKRGPEGELQLYYWEQLIEHGGVRGIASDGTSPAWGDANPALAEVDAPDRRAKWEEMSSRVVAQRNFLKRLRGLFTDTGEPFALLAHTGGGLDVNTLSFFDGYMEGEQMTRFKTGYFLPEAVYATGYSGLPWGWRSVFWSKHWRNYLAQESSLAYSLLYNTEFNGNFQAENPNYDLELTRDFERGKGEFHPFWKTDKRVAFRSERAKMSFHTAPGKALIAVSNLTTEPAEYALDFSKLFPDGEFHAVELLSNRPVTSAAVTGKLAPHSCDVIRIDAGKIPAASVPLPPPPSPAFAIETPNPADWEANLNRKTVSFHAGGNGFRLESRPGSHAAVATFRHPFDRDLEMDLQVKLPGRFRFTLGPVTVGYGNGWVGYGWFVQGPVAKRGTGHVYYQVPPVKDRFAPLRISLRDGVLNVVYNHMPVVRDLKLDLPAGNRFTLQTWHDDKLEFRLVKAASRGENIIQSNHIHPVLK</sequence>
<evidence type="ECO:0000256" key="1">
    <source>
        <dbReference type="SAM" id="SignalP"/>
    </source>
</evidence>
<name>A0A2U1B8U0_9BACT</name>
<dbReference type="Proteomes" id="UP000245959">
    <property type="component" value="Unassembled WGS sequence"/>
</dbReference>
<feature type="chain" id="PRO_5015756422" evidence="1">
    <location>
        <begin position="22"/>
        <end position="1145"/>
    </location>
</feature>
<proteinExistence type="predicted"/>
<dbReference type="SUPFAM" id="SSF49344">
    <property type="entry name" value="CBD9-like"/>
    <property type="match status" value="1"/>
</dbReference>
<protein>
    <submittedName>
        <fullName evidence="2">Uncharacterized protein</fullName>
    </submittedName>
</protein>
<dbReference type="Gene3D" id="2.60.40.1190">
    <property type="match status" value="1"/>
</dbReference>
<keyword evidence="3" id="KW-1185">Reference proteome</keyword>
<dbReference type="PROSITE" id="PS51257">
    <property type="entry name" value="PROKAR_LIPOPROTEIN"/>
    <property type="match status" value="1"/>
</dbReference>